<dbReference type="InterPro" id="IPR020841">
    <property type="entry name" value="PKS_Beta-ketoAc_synthase_dom"/>
</dbReference>
<dbReference type="CDD" id="cd00833">
    <property type="entry name" value="PKS"/>
    <property type="match status" value="1"/>
</dbReference>
<dbReference type="Pfam" id="PF00109">
    <property type="entry name" value="ketoacyl-synt"/>
    <property type="match status" value="1"/>
</dbReference>
<proteinExistence type="inferred from homology"/>
<dbReference type="InterPro" id="IPR014031">
    <property type="entry name" value="Ketoacyl_synth_C"/>
</dbReference>
<organism evidence="4">
    <name type="scientific">Candidatus Kentrum sp. LPFa</name>
    <dbReference type="NCBI Taxonomy" id="2126335"/>
    <lineage>
        <taxon>Bacteria</taxon>
        <taxon>Pseudomonadati</taxon>
        <taxon>Pseudomonadota</taxon>
        <taxon>Gammaproteobacteria</taxon>
        <taxon>Candidatus Kentrum</taxon>
    </lineage>
</organism>
<dbReference type="Gene3D" id="1.10.1240.100">
    <property type="match status" value="1"/>
</dbReference>
<dbReference type="Pfam" id="PF02801">
    <property type="entry name" value="Ketoacyl-synt_C"/>
    <property type="match status" value="1"/>
</dbReference>
<evidence type="ECO:0000259" key="3">
    <source>
        <dbReference type="PROSITE" id="PS52004"/>
    </source>
</evidence>
<reference evidence="4" key="1">
    <citation type="submission" date="2019-02" db="EMBL/GenBank/DDBJ databases">
        <authorList>
            <person name="Gruber-Vodicka R. H."/>
            <person name="Seah K. B. B."/>
        </authorList>
    </citation>
    <scope>NUCLEOTIDE SEQUENCE</scope>
    <source>
        <strain evidence="4">BECK_S312</strain>
        <strain evidence="5">BECK_S426</strain>
    </source>
</reference>
<dbReference type="PANTHER" id="PTHR43775">
    <property type="entry name" value="FATTY ACID SYNTHASE"/>
    <property type="match status" value="1"/>
</dbReference>
<name>A0A450VXN0_9GAMM</name>
<dbReference type="EMBL" id="CAADFM010000025">
    <property type="protein sequence ID" value="VFK09573.1"/>
    <property type="molecule type" value="Genomic_DNA"/>
</dbReference>
<gene>
    <name evidence="4" type="ORF">BECKLPF1236A_GA0070988_1002517</name>
    <name evidence="5" type="ORF">BECKLPF1236C_GA0070990_1002318</name>
</gene>
<dbReference type="GO" id="GO:0006633">
    <property type="term" value="P:fatty acid biosynthetic process"/>
    <property type="evidence" value="ECO:0007669"/>
    <property type="project" value="TreeGrafter"/>
</dbReference>
<dbReference type="SUPFAM" id="SSF53901">
    <property type="entry name" value="Thiolase-like"/>
    <property type="match status" value="1"/>
</dbReference>
<keyword evidence="1 2" id="KW-0808">Transferase</keyword>
<evidence type="ECO:0000256" key="1">
    <source>
        <dbReference type="ARBA" id="ARBA00022679"/>
    </source>
</evidence>
<dbReference type="PANTHER" id="PTHR43775:SF51">
    <property type="entry name" value="INACTIVE PHENOLPHTHIOCEROL SYNTHESIS POLYKETIDE SYNTHASE TYPE I PKS1-RELATED"/>
    <property type="match status" value="1"/>
</dbReference>
<dbReference type="InterPro" id="IPR016039">
    <property type="entry name" value="Thiolase-like"/>
</dbReference>
<dbReference type="InterPro" id="IPR014030">
    <property type="entry name" value="Ketoacyl_synth_N"/>
</dbReference>
<feature type="domain" description="Ketosynthase family 3 (KS3)" evidence="3">
    <location>
        <begin position="6"/>
        <end position="428"/>
    </location>
</feature>
<evidence type="ECO:0000256" key="2">
    <source>
        <dbReference type="RuleBase" id="RU003694"/>
    </source>
</evidence>
<sequence length="602" mass="64771">MSDNTALDIAIIGMAARLPGARNYREFWANLRNKVESIRFLEDQEIVKDFYLLRDPNYVKAVGYLPDYDKFDPDFFDIPRQMAALMTPEHRLFIEASWEAVEDAGYNVDTIHDDVGVYGTCNPESIARYKLPPDWISAGQEVIDLSYGWCPDAIAPNVLRYLGLTGEALSLTTFCTGVHYGIHLACQSLLLGQCDMAIAGGAVVRVPHERGYLWEAAGVFSRDGHCRPYDKHGTGAALGSGAVSFVLKRLEDAVADDDHITAVIKGTAVNNNGRSALTYGVPQPERLAACISSALAVAGVESETISSVAGFGVGHPISDAVEVRALEMAFQTRERGYCSLGSVKGNIGNCGVAAGGASIIKAALSLLRKTIPATLNHEAPNPDIDFPATPFYINTQEQTYDEPACGIRRTGVTQIAGAGYNAHLILEEPPKRAASTPLMGPQLVVLSARTPGALARMRANLADYLAARPEIGLADVSFTLACGRKAFEHRWATIAPDRESLLDALRKDDSSVCLGQLSCLSSAPTSGYDGSVLAETPDGLVARGEATPGALAALRDAWIAGHPVDWRGVFRDSFSNGGGRRIPLPTYAFERERHWLDAGIAF</sequence>
<dbReference type="EMBL" id="CAADFP010000023">
    <property type="protein sequence ID" value="VFK25619.1"/>
    <property type="molecule type" value="Genomic_DNA"/>
</dbReference>
<protein>
    <submittedName>
        <fullName evidence="4">Beta-ketoacyl synthase, C-terminal domain</fullName>
    </submittedName>
</protein>
<dbReference type="Gene3D" id="3.40.47.10">
    <property type="match status" value="1"/>
</dbReference>
<dbReference type="Pfam" id="PF22621">
    <property type="entry name" value="CurL-like_PKS_C"/>
    <property type="match status" value="1"/>
</dbReference>
<dbReference type="SMART" id="SM00825">
    <property type="entry name" value="PKS_KS"/>
    <property type="match status" value="1"/>
</dbReference>
<dbReference type="AlphaFoldDB" id="A0A450VXN0"/>
<comment type="similarity">
    <text evidence="2">Belongs to the thiolase-like superfamily. Beta-ketoacyl-ACP synthases family.</text>
</comment>
<dbReference type="InterPro" id="IPR050091">
    <property type="entry name" value="PKS_NRPS_Biosynth_Enz"/>
</dbReference>
<evidence type="ECO:0000313" key="5">
    <source>
        <dbReference type="EMBL" id="VFK25619.1"/>
    </source>
</evidence>
<dbReference type="GO" id="GO:0004312">
    <property type="term" value="F:fatty acid synthase activity"/>
    <property type="evidence" value="ECO:0007669"/>
    <property type="project" value="TreeGrafter"/>
</dbReference>
<accession>A0A450VXN0</accession>
<dbReference type="PROSITE" id="PS52004">
    <property type="entry name" value="KS3_2"/>
    <property type="match status" value="1"/>
</dbReference>
<evidence type="ECO:0000313" key="4">
    <source>
        <dbReference type="EMBL" id="VFK09573.1"/>
    </source>
</evidence>